<reference evidence="1" key="2">
    <citation type="journal article" date="2024" name="Environ. Microbiol.">
        <title>Genome analysis and description of Tunturibacter gen. nov. expands the diversity of Terriglobia in tundra soils.</title>
        <authorList>
            <person name="Messyasz A."/>
            <person name="Mannisto M.K."/>
            <person name="Kerkhof L.J."/>
            <person name="Haggblom M.M."/>
        </authorList>
    </citation>
    <scope>NUCLEOTIDE SEQUENCE</scope>
    <source>
        <strain evidence="1">X5P6</strain>
    </source>
</reference>
<reference evidence="1" key="1">
    <citation type="submission" date="2023-08" db="EMBL/GenBank/DDBJ databases">
        <authorList>
            <person name="Messyasz A."/>
            <person name="Mannisto M.K."/>
            <person name="Kerkhof L.J."/>
            <person name="Haggblom M."/>
        </authorList>
    </citation>
    <scope>NUCLEOTIDE SEQUENCE</scope>
    <source>
        <strain evidence="1">X5P6</strain>
    </source>
</reference>
<gene>
    <name evidence="1" type="ORF">RBB77_17875</name>
</gene>
<name>A0AAU7ZM46_9BACT</name>
<dbReference type="EMBL" id="CP132942">
    <property type="protein sequence ID" value="XCB32292.1"/>
    <property type="molecule type" value="Genomic_DNA"/>
</dbReference>
<accession>A0AAU7ZM46</accession>
<evidence type="ECO:0000313" key="1">
    <source>
        <dbReference type="EMBL" id="XCB32292.1"/>
    </source>
</evidence>
<protein>
    <submittedName>
        <fullName evidence="1">Uncharacterized protein</fullName>
    </submittedName>
</protein>
<organism evidence="1">
    <name type="scientific">Tunturiibacter psychrotolerans</name>
    <dbReference type="NCBI Taxonomy" id="3069686"/>
    <lineage>
        <taxon>Bacteria</taxon>
        <taxon>Pseudomonadati</taxon>
        <taxon>Acidobacteriota</taxon>
        <taxon>Terriglobia</taxon>
        <taxon>Terriglobales</taxon>
        <taxon>Acidobacteriaceae</taxon>
        <taxon>Tunturiibacter</taxon>
    </lineage>
</organism>
<proteinExistence type="predicted"/>
<sequence length="94" mass="9777">MKSDPVSDMAMLATDTGESFAALDLSPAKPDLGDAVVALLYDLDGNFRLQLGTFVGVMEQRGPQGESLSRIAVSMPGIELGSSGTSLSIVKEDS</sequence>
<dbReference type="AlphaFoldDB" id="A0AAU7ZM46"/>
<dbReference type="KEGG" id="tpsc:RBB77_17875"/>
<dbReference type="RefSeq" id="WP_353063131.1">
    <property type="nucleotide sequence ID" value="NZ_CP132942.1"/>
</dbReference>